<name>X0YBX9_9ZZZZ</name>
<dbReference type="InterPro" id="IPR013670">
    <property type="entry name" value="EcoEI_R_C_dom"/>
</dbReference>
<feature type="domain" description="EcoEI R protein C-terminal" evidence="1">
    <location>
        <begin position="1"/>
        <end position="139"/>
    </location>
</feature>
<sequence length="144" mass="16370">LQDLADAIRRPPHHMSQDKLWQAYAALEKDKVRGENAKHILTDLVALVRFALEQDNELVPFAERVNANFAAWLAQQANSGRRFTDDQQKWLEMIRDHIAGNHSSETSDFELSPFVQNGGLGGFYEVFGDQYDEVLEELNISLVA</sequence>
<dbReference type="Pfam" id="PF08463">
    <property type="entry name" value="EcoEI_R_C"/>
    <property type="match status" value="1"/>
</dbReference>
<proteinExistence type="predicted"/>
<dbReference type="GO" id="GO:0003677">
    <property type="term" value="F:DNA binding"/>
    <property type="evidence" value="ECO:0007669"/>
    <property type="project" value="InterPro"/>
</dbReference>
<organism evidence="2">
    <name type="scientific">marine sediment metagenome</name>
    <dbReference type="NCBI Taxonomy" id="412755"/>
    <lineage>
        <taxon>unclassified sequences</taxon>
        <taxon>metagenomes</taxon>
        <taxon>ecological metagenomes</taxon>
    </lineage>
</organism>
<protein>
    <recommendedName>
        <fullName evidence="1">EcoEI R protein C-terminal domain-containing protein</fullName>
    </recommendedName>
</protein>
<evidence type="ECO:0000313" key="2">
    <source>
        <dbReference type="EMBL" id="GAG53360.1"/>
    </source>
</evidence>
<dbReference type="AlphaFoldDB" id="X0YBX9"/>
<comment type="caution">
    <text evidence="2">The sequence shown here is derived from an EMBL/GenBank/DDBJ whole genome shotgun (WGS) entry which is preliminary data.</text>
</comment>
<reference evidence="2" key="1">
    <citation type="journal article" date="2014" name="Front. Microbiol.">
        <title>High frequency of phylogenetically diverse reductive dehalogenase-homologous genes in deep subseafloor sedimentary metagenomes.</title>
        <authorList>
            <person name="Kawai M."/>
            <person name="Futagami T."/>
            <person name="Toyoda A."/>
            <person name="Takaki Y."/>
            <person name="Nishi S."/>
            <person name="Hori S."/>
            <person name="Arai W."/>
            <person name="Tsubouchi T."/>
            <person name="Morono Y."/>
            <person name="Uchiyama I."/>
            <person name="Ito T."/>
            <person name="Fujiyama A."/>
            <person name="Inagaki F."/>
            <person name="Takami H."/>
        </authorList>
    </citation>
    <scope>NUCLEOTIDE SEQUENCE</scope>
    <source>
        <strain evidence="2">Expedition CK06-06</strain>
    </source>
</reference>
<dbReference type="EMBL" id="BARS01051143">
    <property type="protein sequence ID" value="GAG53360.1"/>
    <property type="molecule type" value="Genomic_DNA"/>
</dbReference>
<dbReference type="GO" id="GO:0006304">
    <property type="term" value="P:DNA modification"/>
    <property type="evidence" value="ECO:0007669"/>
    <property type="project" value="InterPro"/>
</dbReference>
<accession>X0YBX9</accession>
<evidence type="ECO:0000259" key="1">
    <source>
        <dbReference type="Pfam" id="PF08463"/>
    </source>
</evidence>
<gene>
    <name evidence="2" type="ORF">S01H1_76231</name>
</gene>
<feature type="non-terminal residue" evidence="2">
    <location>
        <position position="1"/>
    </location>
</feature>
<dbReference type="GO" id="GO:0003824">
    <property type="term" value="F:catalytic activity"/>
    <property type="evidence" value="ECO:0007669"/>
    <property type="project" value="InterPro"/>
</dbReference>